<comment type="caution">
    <text evidence="2">The sequence shown here is derived from an EMBL/GenBank/DDBJ whole genome shotgun (WGS) entry which is preliminary data.</text>
</comment>
<feature type="region of interest" description="Disordered" evidence="1">
    <location>
        <begin position="19"/>
        <end position="71"/>
    </location>
</feature>
<dbReference type="AlphaFoldDB" id="A0A559M5L9"/>
<proteinExistence type="predicted"/>
<evidence type="ECO:0000313" key="2">
    <source>
        <dbReference type="EMBL" id="TVY88252.1"/>
    </source>
</evidence>
<dbReference type="PANTHER" id="PTHR38789">
    <property type="entry name" value="REPRESSIBLE PROTEIN GRG1, PUTATIVE (AFU_ORTHOLOGUE AFUA_5G14210)-RELATED"/>
    <property type="match status" value="1"/>
</dbReference>
<gene>
    <name evidence="2" type="primary">grg-1</name>
    <name evidence="2" type="ORF">LAWI1_G005788</name>
</gene>
<dbReference type="Pfam" id="PF11034">
    <property type="entry name" value="Grg1"/>
    <property type="match status" value="1"/>
</dbReference>
<dbReference type="Proteomes" id="UP000315522">
    <property type="component" value="Unassembled WGS sequence"/>
</dbReference>
<sequence>MSDITQTIKDGVNYVSESIQGAGSKASHEANKETAKSSDASLGTRATAAKDSVGDKFDQKSHDTKAEVHKG</sequence>
<dbReference type="EMBL" id="QGML01001844">
    <property type="protein sequence ID" value="TVY88252.1"/>
    <property type="molecule type" value="Genomic_DNA"/>
</dbReference>
<protein>
    <submittedName>
        <fullName evidence="2">Glucose-repressible protein</fullName>
    </submittedName>
</protein>
<dbReference type="PANTHER" id="PTHR38789:SF1">
    <property type="entry name" value="GLUCOSE-REPRESSIBLE GENE PROTEIN-RELATED"/>
    <property type="match status" value="1"/>
</dbReference>
<keyword evidence="3" id="KW-1185">Reference proteome</keyword>
<evidence type="ECO:0000256" key="1">
    <source>
        <dbReference type="SAM" id="MobiDB-lite"/>
    </source>
</evidence>
<feature type="compositionally biased region" description="Basic and acidic residues" evidence="1">
    <location>
        <begin position="26"/>
        <end position="36"/>
    </location>
</feature>
<name>A0A559M5L9_9HELO</name>
<reference evidence="2 3" key="1">
    <citation type="submission" date="2018-05" db="EMBL/GenBank/DDBJ databases">
        <title>Genome sequencing and assembly of the regulated plant pathogen Lachnellula willkommii and related sister species for the development of diagnostic species identification markers.</title>
        <authorList>
            <person name="Giroux E."/>
            <person name="Bilodeau G."/>
        </authorList>
    </citation>
    <scope>NUCLEOTIDE SEQUENCE [LARGE SCALE GENOMIC DNA]</scope>
    <source>
        <strain evidence="2 3">CBS 172.35</strain>
    </source>
</reference>
<dbReference type="InterPro" id="IPR020100">
    <property type="entry name" value="Glc-repressible_Grg1"/>
</dbReference>
<accession>A0A559M5L9</accession>
<evidence type="ECO:0000313" key="3">
    <source>
        <dbReference type="Proteomes" id="UP000315522"/>
    </source>
</evidence>
<feature type="compositionally biased region" description="Basic and acidic residues" evidence="1">
    <location>
        <begin position="52"/>
        <end position="71"/>
    </location>
</feature>
<organism evidence="2 3">
    <name type="scientific">Lachnellula willkommii</name>
    <dbReference type="NCBI Taxonomy" id="215461"/>
    <lineage>
        <taxon>Eukaryota</taxon>
        <taxon>Fungi</taxon>
        <taxon>Dikarya</taxon>
        <taxon>Ascomycota</taxon>
        <taxon>Pezizomycotina</taxon>
        <taxon>Leotiomycetes</taxon>
        <taxon>Helotiales</taxon>
        <taxon>Lachnaceae</taxon>
        <taxon>Lachnellula</taxon>
    </lineage>
</organism>